<dbReference type="EMBL" id="JAAAUB010000003">
    <property type="protein sequence ID" value="NMH16248.1"/>
    <property type="molecule type" value="Genomic_DNA"/>
</dbReference>
<name>A0ABX1QJV3_9PROT</name>
<accession>A0ABX1QJV3</accession>
<keyword evidence="2" id="KW-1185">Reference proteome</keyword>
<dbReference type="Proteomes" id="UP000669605">
    <property type="component" value="Unassembled WGS sequence"/>
</dbReference>
<sequence length="158" mass="17335">MLSATTMDLDFPPAWNIAVLEIRRAGVEDGPVAHFSASTSSKSWSYLAGNALTTSRIVPARSIDALGWTPAEALETHLRLRAFAEDWDAPGMEAYDAPLIQRDPVSETFQPKTELGKKLLALRRAYVSKGGPLLDAETFDRELQQRRGGVPDEQANLP</sequence>
<evidence type="ECO:0000313" key="2">
    <source>
        <dbReference type="Proteomes" id="UP000669605"/>
    </source>
</evidence>
<comment type="caution">
    <text evidence="1">The sequence shown here is derived from an EMBL/GenBank/DDBJ whole genome shotgun (WGS) entry which is preliminary data.</text>
</comment>
<proteinExistence type="predicted"/>
<dbReference type="RefSeq" id="WP_169115535.1">
    <property type="nucleotide sequence ID" value="NZ_JAAAUB010000003.1"/>
</dbReference>
<gene>
    <name evidence="1" type="ORF">GV368_03830</name>
</gene>
<reference evidence="1 2" key="1">
    <citation type="journal article" date="2020" name="Curr. Microbiol.">
        <title>Tepidiphilus baoligensis sp. nov., a Novel Bacterium of the Family Hydrogenophilaceae Isolated from an Oil Reservoir.</title>
        <authorList>
            <person name="Zhang X."/>
            <person name="Wang G."/>
            <person name="Ma X."/>
            <person name="Yu J."/>
            <person name="You J."/>
            <person name="Xue Y."/>
            <person name="Ma Y."/>
        </authorList>
    </citation>
    <scope>NUCLEOTIDE SEQUENCE [LARGE SCALE GENOMIC DNA]</scope>
    <source>
        <strain evidence="1 2">B18-69</strain>
    </source>
</reference>
<organism evidence="1 2">
    <name type="scientific">Tepidiphilus baoligensis</name>
    <dbReference type="NCBI Taxonomy" id="2698687"/>
    <lineage>
        <taxon>Bacteria</taxon>
        <taxon>Pseudomonadati</taxon>
        <taxon>Pseudomonadota</taxon>
        <taxon>Hydrogenophilia</taxon>
        <taxon>Hydrogenophilales</taxon>
        <taxon>Hydrogenophilaceae</taxon>
        <taxon>Tepidiphilus</taxon>
    </lineage>
</organism>
<evidence type="ECO:0000313" key="1">
    <source>
        <dbReference type="EMBL" id="NMH16248.1"/>
    </source>
</evidence>
<protein>
    <submittedName>
        <fullName evidence="1">Uncharacterized protein</fullName>
    </submittedName>
</protein>